<proteinExistence type="predicted"/>
<feature type="compositionally biased region" description="Low complexity" evidence="1">
    <location>
        <begin position="135"/>
        <end position="147"/>
    </location>
</feature>
<gene>
    <name evidence="3" type="ORF">EV421DRAFT_1860863</name>
</gene>
<evidence type="ECO:0000256" key="1">
    <source>
        <dbReference type="SAM" id="MobiDB-lite"/>
    </source>
</evidence>
<evidence type="ECO:0000313" key="4">
    <source>
        <dbReference type="Proteomes" id="UP001175226"/>
    </source>
</evidence>
<dbReference type="Proteomes" id="UP001175226">
    <property type="component" value="Unassembled WGS sequence"/>
</dbReference>
<feature type="chain" id="PRO_5041464186" evidence="2">
    <location>
        <begin position="21"/>
        <end position="155"/>
    </location>
</feature>
<organism evidence="3 4">
    <name type="scientific">Armillaria borealis</name>
    <dbReference type="NCBI Taxonomy" id="47425"/>
    <lineage>
        <taxon>Eukaryota</taxon>
        <taxon>Fungi</taxon>
        <taxon>Dikarya</taxon>
        <taxon>Basidiomycota</taxon>
        <taxon>Agaricomycotina</taxon>
        <taxon>Agaricomycetes</taxon>
        <taxon>Agaricomycetidae</taxon>
        <taxon>Agaricales</taxon>
        <taxon>Marasmiineae</taxon>
        <taxon>Physalacriaceae</taxon>
        <taxon>Armillaria</taxon>
    </lineage>
</organism>
<dbReference type="AlphaFoldDB" id="A0AA39IUF8"/>
<keyword evidence="2" id="KW-0732">Signal</keyword>
<sequence>MLSLLRVASLAGILSVLVQGAVVLDGRQLGEPGPVVHPNACTDLPTVASATDSIPLPTFGAGAEPAGTIGSPRVGHPQVTKRDKSFSLPLFRPVSSAATEGSRGVGGSCATVDVDSTGDTGGTLTRGASATLVQPASATPAASTAPTVNNHAVRG</sequence>
<name>A0AA39IUF8_9AGAR</name>
<feature type="signal peptide" evidence="2">
    <location>
        <begin position="1"/>
        <end position="20"/>
    </location>
</feature>
<evidence type="ECO:0000256" key="2">
    <source>
        <dbReference type="SAM" id="SignalP"/>
    </source>
</evidence>
<dbReference type="EMBL" id="JAUEPT010000174">
    <property type="protein sequence ID" value="KAK0430080.1"/>
    <property type="molecule type" value="Genomic_DNA"/>
</dbReference>
<accession>A0AA39IUF8</accession>
<keyword evidence="4" id="KW-1185">Reference proteome</keyword>
<comment type="caution">
    <text evidence="3">The sequence shown here is derived from an EMBL/GenBank/DDBJ whole genome shotgun (WGS) entry which is preliminary data.</text>
</comment>
<feature type="region of interest" description="Disordered" evidence="1">
    <location>
        <begin position="135"/>
        <end position="155"/>
    </location>
</feature>
<protein>
    <submittedName>
        <fullName evidence="3">Uncharacterized protein</fullName>
    </submittedName>
</protein>
<evidence type="ECO:0000313" key="3">
    <source>
        <dbReference type="EMBL" id="KAK0430080.1"/>
    </source>
</evidence>
<reference evidence="3" key="1">
    <citation type="submission" date="2023-06" db="EMBL/GenBank/DDBJ databases">
        <authorList>
            <consortium name="Lawrence Berkeley National Laboratory"/>
            <person name="Ahrendt S."/>
            <person name="Sahu N."/>
            <person name="Indic B."/>
            <person name="Wong-Bajracharya J."/>
            <person name="Merenyi Z."/>
            <person name="Ke H.-M."/>
            <person name="Monk M."/>
            <person name="Kocsube S."/>
            <person name="Drula E."/>
            <person name="Lipzen A."/>
            <person name="Balint B."/>
            <person name="Henrissat B."/>
            <person name="Andreopoulos B."/>
            <person name="Martin F.M."/>
            <person name="Harder C.B."/>
            <person name="Rigling D."/>
            <person name="Ford K.L."/>
            <person name="Foster G.D."/>
            <person name="Pangilinan J."/>
            <person name="Papanicolaou A."/>
            <person name="Barry K."/>
            <person name="LaButti K."/>
            <person name="Viragh M."/>
            <person name="Koriabine M."/>
            <person name="Yan M."/>
            <person name="Riley R."/>
            <person name="Champramary S."/>
            <person name="Plett K.L."/>
            <person name="Tsai I.J."/>
            <person name="Slot J."/>
            <person name="Sipos G."/>
            <person name="Plett J."/>
            <person name="Nagy L.G."/>
            <person name="Grigoriev I.V."/>
        </authorList>
    </citation>
    <scope>NUCLEOTIDE SEQUENCE</scope>
    <source>
        <strain evidence="3">FPL87.14</strain>
    </source>
</reference>